<evidence type="ECO:0000256" key="8">
    <source>
        <dbReference type="ARBA" id="ARBA00022842"/>
    </source>
</evidence>
<organism evidence="14 15">
    <name type="scientific">Diversispora eburnea</name>
    <dbReference type="NCBI Taxonomy" id="1213867"/>
    <lineage>
        <taxon>Eukaryota</taxon>
        <taxon>Fungi</taxon>
        <taxon>Fungi incertae sedis</taxon>
        <taxon>Mucoromycota</taxon>
        <taxon>Glomeromycotina</taxon>
        <taxon>Glomeromycetes</taxon>
        <taxon>Diversisporales</taxon>
        <taxon>Diversisporaceae</taxon>
        <taxon>Diversispora</taxon>
    </lineage>
</organism>
<comment type="similarity">
    <text evidence="2">Belongs to the protein prenyltransferase subunit alpha family.</text>
</comment>
<dbReference type="InterPro" id="IPR002088">
    <property type="entry name" value="Prenyl_trans_a"/>
</dbReference>
<dbReference type="EMBL" id="CAJVPK010000827">
    <property type="protein sequence ID" value="CAG8552390.1"/>
    <property type="molecule type" value="Genomic_DNA"/>
</dbReference>
<dbReference type="EC" id="2.5.1.59" evidence="3"/>
<name>A0A9N9B4Q0_9GLOM</name>
<dbReference type="PANTHER" id="PTHR11129:SF1">
    <property type="entry name" value="PROTEIN FARNESYLTRANSFERASE_GERANYLGERANYLTRANSFERASE TYPE-1 SUBUNIT ALPHA"/>
    <property type="match status" value="1"/>
</dbReference>
<dbReference type="PROSITE" id="PS51147">
    <property type="entry name" value="PFTA"/>
    <property type="match status" value="3"/>
</dbReference>
<evidence type="ECO:0000313" key="14">
    <source>
        <dbReference type="EMBL" id="CAG8552390.1"/>
    </source>
</evidence>
<evidence type="ECO:0000256" key="12">
    <source>
        <dbReference type="ARBA" id="ARBA00043086"/>
    </source>
</evidence>
<dbReference type="PANTHER" id="PTHR11129">
    <property type="entry name" value="PROTEIN FARNESYLTRANSFERASE ALPHA SUBUNIT/RAB GERANYLGERANYL TRANSFERASE ALPHA SUBUNIT"/>
    <property type="match status" value="1"/>
</dbReference>
<dbReference type="EC" id="2.5.1.58" evidence="4"/>
<evidence type="ECO:0000256" key="5">
    <source>
        <dbReference type="ARBA" id="ARBA00022602"/>
    </source>
</evidence>
<comment type="caution">
    <text evidence="14">The sequence shown here is derived from an EMBL/GenBank/DDBJ whole genome shotgun (WGS) entry which is preliminary data.</text>
</comment>
<evidence type="ECO:0000256" key="1">
    <source>
        <dbReference type="ARBA" id="ARBA00001946"/>
    </source>
</evidence>
<evidence type="ECO:0000256" key="6">
    <source>
        <dbReference type="ARBA" id="ARBA00022679"/>
    </source>
</evidence>
<evidence type="ECO:0000256" key="7">
    <source>
        <dbReference type="ARBA" id="ARBA00022737"/>
    </source>
</evidence>
<evidence type="ECO:0000256" key="13">
    <source>
        <dbReference type="ARBA" id="ARBA00043219"/>
    </source>
</evidence>
<keyword evidence="7" id="KW-0677">Repeat</keyword>
<reference evidence="14" key="1">
    <citation type="submission" date="2021-06" db="EMBL/GenBank/DDBJ databases">
        <authorList>
            <person name="Kallberg Y."/>
            <person name="Tangrot J."/>
            <person name="Rosling A."/>
        </authorList>
    </citation>
    <scope>NUCLEOTIDE SEQUENCE</scope>
    <source>
        <strain evidence="14">AZ414A</strain>
    </source>
</reference>
<dbReference type="GO" id="GO:0005965">
    <property type="term" value="C:protein farnesyltransferase complex"/>
    <property type="evidence" value="ECO:0007669"/>
    <property type="project" value="TreeGrafter"/>
</dbReference>
<protein>
    <recommendedName>
        <fullName evidence="9">Protein farnesyltransferase/geranylgeranyltransferase type-1 subunit alpha</fullName>
        <ecNumber evidence="4">2.5.1.58</ecNumber>
        <ecNumber evidence="3">2.5.1.59</ecNumber>
    </recommendedName>
    <alternativeName>
        <fullName evidence="12">CAAX farnesyltransferase subunit alpha</fullName>
    </alternativeName>
    <alternativeName>
        <fullName evidence="11">FTase-alpha</fullName>
    </alternativeName>
    <alternativeName>
        <fullName evidence="10">Ras proteins prenyltransferase subunit alpha</fullName>
    </alternativeName>
    <alternativeName>
        <fullName evidence="13">Type I protein geranyl-geranyltransferase subunit alpha</fullName>
    </alternativeName>
</protein>
<dbReference type="GO" id="GO:0004660">
    <property type="term" value="F:protein farnesyltransferase activity"/>
    <property type="evidence" value="ECO:0007669"/>
    <property type="project" value="UniProtKB-EC"/>
</dbReference>
<proteinExistence type="inferred from homology"/>
<dbReference type="GO" id="GO:0005953">
    <property type="term" value="C:CAAX-protein geranylgeranyltransferase complex"/>
    <property type="evidence" value="ECO:0007669"/>
    <property type="project" value="TreeGrafter"/>
</dbReference>
<dbReference type="OrthoDB" id="10255768at2759"/>
<dbReference type="SUPFAM" id="SSF48439">
    <property type="entry name" value="Protein prenylyltransferase"/>
    <property type="match status" value="1"/>
</dbReference>
<dbReference type="Gene3D" id="1.25.40.120">
    <property type="entry name" value="Protein prenylyltransferase"/>
    <property type="match status" value="2"/>
</dbReference>
<gene>
    <name evidence="14" type="ORF">DEBURN_LOCUS7168</name>
</gene>
<dbReference type="Pfam" id="PF01239">
    <property type="entry name" value="PPTA"/>
    <property type="match status" value="2"/>
</dbReference>
<keyword evidence="6" id="KW-0808">Transferase</keyword>
<keyword evidence="8" id="KW-0460">Magnesium</keyword>
<evidence type="ECO:0000256" key="3">
    <source>
        <dbReference type="ARBA" id="ARBA00012700"/>
    </source>
</evidence>
<evidence type="ECO:0000256" key="10">
    <source>
        <dbReference type="ARBA" id="ARBA00041392"/>
    </source>
</evidence>
<keyword evidence="15" id="KW-1185">Reference proteome</keyword>
<evidence type="ECO:0000256" key="9">
    <source>
        <dbReference type="ARBA" id="ARBA00040965"/>
    </source>
</evidence>
<dbReference type="Proteomes" id="UP000789706">
    <property type="component" value="Unassembled WGS sequence"/>
</dbReference>
<keyword evidence="5" id="KW-0637">Prenyltransferase</keyword>
<dbReference type="AlphaFoldDB" id="A0A9N9B4Q0"/>
<evidence type="ECO:0000313" key="15">
    <source>
        <dbReference type="Proteomes" id="UP000789706"/>
    </source>
</evidence>
<comment type="cofactor">
    <cofactor evidence="1">
        <name>Mg(2+)</name>
        <dbReference type="ChEBI" id="CHEBI:18420"/>
    </cofactor>
</comment>
<evidence type="ECO:0000256" key="4">
    <source>
        <dbReference type="ARBA" id="ARBA00012702"/>
    </source>
</evidence>
<accession>A0A9N9B4Q0</accession>
<evidence type="ECO:0000256" key="2">
    <source>
        <dbReference type="ARBA" id="ARBA00006734"/>
    </source>
</evidence>
<evidence type="ECO:0000256" key="11">
    <source>
        <dbReference type="ARBA" id="ARBA00042436"/>
    </source>
</evidence>
<dbReference type="GO" id="GO:0004662">
    <property type="term" value="F:CAAX-protein geranylgeranyltransferase activity"/>
    <property type="evidence" value="ECO:0007669"/>
    <property type="project" value="UniProtKB-EC"/>
</dbReference>
<sequence length="252" mass="29759">MASYYLEANWDDLVPIPQDDGPEPLTPISYDKECYSEAMSYFRAVALKDERSERALSLTEKIIKHNPAHYTIWHYRQQILFSLEKDLYNELDFITDQWIIKTYNLWDKELAFIDKLLDDDVRNNSAWNQRYFVIFFNPNEPTEELLAQEVQYGINKILLAPNNISPWNYVKGIIAKSKEQDISVLEGLCKELEKQNIISYHALGCLVDIYESRAKRGSIEDKNLGIKTCELLAEKRDNIRQKYWEYRKQVLT</sequence>